<dbReference type="InterPro" id="IPR059153">
    <property type="entry name" value="NSD_PHD-1st"/>
</dbReference>
<keyword evidence="7" id="KW-0949">S-adenosyl-L-methionine</keyword>
<dbReference type="FunFam" id="3.30.40.10:FF:000025">
    <property type="entry name" value="Histone-lysine N-methyltransferase"/>
    <property type="match status" value="1"/>
</dbReference>
<sequence length="2044" mass="224445">MNQSYELTIRDALECCSSPLGLPDSEGPACGTQYGPEAGLDLCALELPAVPAVPAVPAYRPAPSLAYGPQDSAYSYSPLRRLQDLTSMVSLPDLAGPNLAVPDPQKALRGGARTARDELRCALPSPGASRGVAAARPGGQGFSLPSPDYSAEFCSPVPNGYLHFESTLFENGERKEEQEEEEEEEEEDGAAHFKHGPKRDRKRNAFNGSASSSSRVDRPAGAGERGVPSPMVREVEELSDPKERSPCPEGRGGGWAGSSEVSDEGSSHDYKAPPLGTSPSAFGKGASGSDPSHTGAEQSTISPDGHHANTPNSPKKKHLPLSRYSVGDLVWSKFNRRPWWPCQVTSDPRDGTYFRIKDSSDRHCHQYFIRTFGEVVEQAWVPLKATHTFEGGYQFENLPVLRRRGRQKDENYRYSIPKRYTESWKASVLEAEAELLKKVLLNSRMEKSCSDRPISQEEDKASEAPPSVATVTAKLDHLPDKTEKLSKKPSGTKDTSKNCPPIKKNLSKSTVAKKTCSSTKKLPRKAGEIERGYADSPYSDIDSVPRILCSKAFEQPSRLNQSQCPLPPERDVRKKPARKNLGGLWFNRAHESSTEDANGAVSDSETDFFGELNFPKVIQGIPGCDRKEDSRAQSRPPEEQPALSLSASNRLMTRALKAMEERNLKERMMSTRASGSTRENGLASAESPPPPEQSESEGDSRAQLKSPVAASRDSNHERTPSPARNSRSLKFASMKTKSSNGPLVKSEDEGCVISRDFVHRSPARLTKEGGVSDSCSSPVLSPVEVFQEGKEISFKSLQGEKGDSGKPATIRPDANYKFSTFLMLLKDMHDSREMDGKPLALTPGQSSALIKDEPSLIPPQPGGDSGSGVKDANSHYEQSWIPGSEKHDEGKGQGAAVTAHTKSQRTRERPDRRKGDCTAVSETQKRKQAADAMQGSQKRSRRSRPSTAETNAVDVPLGLPEHAYRRDHVTGHGGAPELGSSLRSGETSHVQESCPDGHAQGNRTSVAPKKRWQNFEPAAGTAEAEEYGDRPGTGRPATNVPSEPGGLSRDGTAAESGRGRSSQPKKCENKPTGSVAPGVTEGREVSSVHSENKRLRKPSRRLIEWTEEYDQIFSLIKKPKQSPAASGKVSRSSNTRREQGASEEMAQDRSQWLCGGPLPPCPGTPPAPESALSREQDSAPPGSSNPKLHLDDKGLLETEECGSGYDDSSSSTKEEALPGEGELSANKRPPGEKGGVASMKENVCQVCEQTGELLLCEGQCCGAFHLSCIGLSCPPTGRFLCQECTSGVHTCFVCKKVGQDVRRCMIPVCGKFYHGECIAKHAPTTPLGRGFRCSLHVCLSCYIANPANPSVSKGRLTRCVRCPVAYHANEYCMPAGSVVLANNSFLCPNHFTPRRGCRNHEHINVSWCFVCSEGGSLLCCESCPASFHQECLNMDMPEGSWYCNDCRAGKRPHYKDLVWVKVPRYSHPRNVPDNILRMKHDVGEFPVHFFGSNDYLWTYQARVFPYMEGDTNNKDKMGKGVDPTYKKALQEAAKRFLELQAEKELRQLQEDQRNVNRPIGKVQIITADLSEIPRCNCKASDESPCGVDSECLNRMLLYECHPQVCPAGTRCQNQAFAKRQYTPVDIFRTLARGWGLRSTHHIRKGEFVSEYVGEVIDEEECRARIKNAQENDICNFYMLTLDKDRVIDAGPKGNQARFMNHSCQPNCETQKWTVSGDTRVGLFALTDIPPGTELTFNYNLECLGSGKTACKCGAPNCSGFLGVRPKNPPSSEDKLKKKKVLVKRKAPLEVARLREDECFSCGDGGQLVSCKKPGCPKVYHADCLNLSKRPAGRWECPWHQCDACGGAAASFCEMCPSSFCPQHQDGQLFFSKLDGRLSCSEHDPCLPREIREYQPNPALPTPPRPPLHPLTLQEPPQVPHCRQIPHSPTSCKDVKEEEEDDEEHGEEEEEHDDECGEEEEEEDDEECGEEEDEECGEEEEEEDDEERGEDGELEREGGSDQVEGDGGSEKGKVDEGVVVDMLDEDGEMDEEMDVLDKEVSEEEE</sequence>
<keyword evidence="6" id="KW-0808">Transferase</keyword>
<keyword evidence="4" id="KW-0597">Phosphoprotein</keyword>
<dbReference type="SMART" id="SM00293">
    <property type="entry name" value="PWWP"/>
    <property type="match status" value="1"/>
</dbReference>
<feature type="domain" description="PWWP" evidence="20">
    <location>
        <begin position="326"/>
        <end position="392"/>
    </location>
</feature>
<feature type="compositionally biased region" description="Basic and acidic residues" evidence="17">
    <location>
        <begin position="1081"/>
        <end position="1093"/>
    </location>
</feature>
<dbReference type="PROSITE" id="PS50280">
    <property type="entry name" value="SET"/>
    <property type="match status" value="1"/>
</dbReference>
<dbReference type="Pfam" id="PF23004">
    <property type="entry name" value="PHDvar_NSD"/>
    <property type="match status" value="1"/>
</dbReference>
<dbReference type="FunFam" id="3.30.40.10:FF:000093">
    <property type="entry name" value="Histone-lysine N-methyltransferase"/>
    <property type="match status" value="1"/>
</dbReference>
<comment type="caution">
    <text evidence="23">The sequence shown here is derived from an EMBL/GenBank/DDBJ whole genome shotgun (WGS) entry which is preliminary data.</text>
</comment>
<dbReference type="PANTHER" id="PTHR22884">
    <property type="entry name" value="SET DOMAIN PROTEINS"/>
    <property type="match status" value="1"/>
</dbReference>
<keyword evidence="11" id="KW-0862">Zinc</keyword>
<dbReference type="Pfam" id="PF17907">
    <property type="entry name" value="AWS"/>
    <property type="match status" value="1"/>
</dbReference>
<dbReference type="GO" id="GO:0005634">
    <property type="term" value="C:nucleus"/>
    <property type="evidence" value="ECO:0007669"/>
    <property type="project" value="UniProtKB-SubCell"/>
</dbReference>
<keyword evidence="12" id="KW-0156">Chromatin regulator</keyword>
<dbReference type="Proteomes" id="UP001044222">
    <property type="component" value="Chromosome 8"/>
</dbReference>
<feature type="compositionally biased region" description="Acidic residues" evidence="17">
    <location>
        <begin position="178"/>
        <end position="188"/>
    </location>
</feature>
<dbReference type="GO" id="GO:0032259">
    <property type="term" value="P:methylation"/>
    <property type="evidence" value="ECO:0007669"/>
    <property type="project" value="UniProtKB-KW"/>
</dbReference>
<feature type="domain" description="PWWP" evidence="20">
    <location>
        <begin position="1454"/>
        <end position="1509"/>
    </location>
</feature>
<dbReference type="Gene3D" id="3.30.40.10">
    <property type="entry name" value="Zinc/RING finger domain, C3HC4 (zinc finger)"/>
    <property type="match status" value="4"/>
</dbReference>
<feature type="domain" description="PHD-type" evidence="18">
    <location>
        <begin position="1241"/>
        <end position="1287"/>
    </location>
</feature>
<dbReference type="InterPro" id="IPR041306">
    <property type="entry name" value="C5HCH"/>
</dbReference>
<evidence type="ECO:0000256" key="11">
    <source>
        <dbReference type="ARBA" id="ARBA00022833"/>
    </source>
</evidence>
<comment type="subcellular location">
    <subcellularLocation>
        <location evidence="2">Chromosome</location>
    </subcellularLocation>
    <subcellularLocation>
        <location evidence="1">Nucleus</location>
    </subcellularLocation>
</comment>
<dbReference type="Pfam" id="PF00855">
    <property type="entry name" value="PWWP"/>
    <property type="match status" value="2"/>
</dbReference>
<dbReference type="InterPro" id="IPR050777">
    <property type="entry name" value="SET2_Histone-Lys_MeTrsfase"/>
</dbReference>
<evidence type="ECO:0000313" key="23">
    <source>
        <dbReference type="EMBL" id="KAG5843239.1"/>
    </source>
</evidence>
<dbReference type="SUPFAM" id="SSF57903">
    <property type="entry name" value="FYVE/PHD zinc finger"/>
    <property type="match status" value="3"/>
</dbReference>
<dbReference type="InterPro" id="IPR000313">
    <property type="entry name" value="PWWP_dom"/>
</dbReference>
<evidence type="ECO:0000256" key="14">
    <source>
        <dbReference type="ARBA" id="ARBA00023163"/>
    </source>
</evidence>
<organism evidence="23 24">
    <name type="scientific">Anguilla anguilla</name>
    <name type="common">European freshwater eel</name>
    <name type="synonym">Muraena anguilla</name>
    <dbReference type="NCBI Taxonomy" id="7936"/>
    <lineage>
        <taxon>Eukaryota</taxon>
        <taxon>Metazoa</taxon>
        <taxon>Chordata</taxon>
        <taxon>Craniata</taxon>
        <taxon>Vertebrata</taxon>
        <taxon>Euteleostomi</taxon>
        <taxon>Actinopterygii</taxon>
        <taxon>Neopterygii</taxon>
        <taxon>Teleostei</taxon>
        <taxon>Anguilliformes</taxon>
        <taxon>Anguillidae</taxon>
        <taxon>Anguilla</taxon>
    </lineage>
</organism>
<dbReference type="Pfam" id="PF23011">
    <property type="entry name" value="PHD-1st_NSD"/>
    <property type="match status" value="1"/>
</dbReference>
<dbReference type="FunFam" id="3.30.40.10:FF:000106">
    <property type="entry name" value="Histone-lysine N-methyltransferase"/>
    <property type="match status" value="1"/>
</dbReference>
<evidence type="ECO:0000259" key="18">
    <source>
        <dbReference type="PROSITE" id="PS50016"/>
    </source>
</evidence>
<dbReference type="PROSITE" id="PS50016">
    <property type="entry name" value="ZF_PHD_2"/>
    <property type="match status" value="2"/>
</dbReference>
<feature type="domain" description="Post-SET" evidence="21">
    <location>
        <begin position="1746"/>
        <end position="1762"/>
    </location>
</feature>
<feature type="region of interest" description="Disordered" evidence="17">
    <location>
        <begin position="557"/>
        <end position="578"/>
    </location>
</feature>
<feature type="compositionally biased region" description="Acidic residues" evidence="17">
    <location>
        <begin position="2021"/>
        <end position="2044"/>
    </location>
</feature>
<feature type="compositionally biased region" description="Polar residues" evidence="17">
    <location>
        <begin position="507"/>
        <end position="520"/>
    </location>
</feature>
<evidence type="ECO:0000256" key="5">
    <source>
        <dbReference type="ARBA" id="ARBA00022603"/>
    </source>
</evidence>
<feature type="compositionally biased region" description="Basic and acidic residues" evidence="17">
    <location>
        <begin position="905"/>
        <end position="916"/>
    </location>
</feature>
<feature type="compositionally biased region" description="Polar residues" evidence="17">
    <location>
        <begin position="289"/>
        <end position="302"/>
    </location>
</feature>
<dbReference type="SUPFAM" id="SSF82199">
    <property type="entry name" value="SET domain"/>
    <property type="match status" value="1"/>
</dbReference>
<dbReference type="FunFam" id="2.170.270.10:FF:000002">
    <property type="entry name" value="Histone-lysine N-methyltransferase"/>
    <property type="match status" value="1"/>
</dbReference>
<feature type="region of interest" description="Disordered" evidence="17">
    <location>
        <begin position="1892"/>
        <end position="2044"/>
    </location>
</feature>
<dbReference type="Gene3D" id="2.30.30.140">
    <property type="match status" value="2"/>
</dbReference>
<keyword evidence="14" id="KW-0804">Transcription</keyword>
<dbReference type="PROSITE" id="PS50812">
    <property type="entry name" value="PWWP"/>
    <property type="match status" value="2"/>
</dbReference>
<evidence type="ECO:0000256" key="8">
    <source>
        <dbReference type="ARBA" id="ARBA00022723"/>
    </source>
</evidence>
<feature type="compositionally biased region" description="Basic and acidic residues" evidence="17">
    <location>
        <begin position="624"/>
        <end position="638"/>
    </location>
</feature>
<dbReference type="Pfam" id="PF00628">
    <property type="entry name" value="PHD"/>
    <property type="match status" value="1"/>
</dbReference>
<keyword evidence="9" id="KW-0677">Repeat</keyword>
<dbReference type="GO" id="GO:0008270">
    <property type="term" value="F:zinc ion binding"/>
    <property type="evidence" value="ECO:0007669"/>
    <property type="project" value="UniProtKB-KW"/>
</dbReference>
<evidence type="ECO:0000256" key="3">
    <source>
        <dbReference type="ARBA" id="ARBA00022454"/>
    </source>
</evidence>
<dbReference type="SUPFAM" id="SSF63748">
    <property type="entry name" value="Tudor/PWWP/MBT"/>
    <property type="match status" value="2"/>
</dbReference>
<dbReference type="GO" id="GO:0140938">
    <property type="term" value="F:histone H3 methyltransferase activity"/>
    <property type="evidence" value="ECO:0007669"/>
    <property type="project" value="UniProtKB-ARBA"/>
</dbReference>
<feature type="region of interest" description="Disordered" evidence="17">
    <location>
        <begin position="833"/>
        <end position="1236"/>
    </location>
</feature>
<dbReference type="CDD" id="cd15659">
    <property type="entry name" value="PHD5_NSD1"/>
    <property type="match status" value="1"/>
</dbReference>
<evidence type="ECO:0000256" key="6">
    <source>
        <dbReference type="ARBA" id="ARBA00022679"/>
    </source>
</evidence>
<evidence type="ECO:0008006" key="25">
    <source>
        <dbReference type="Google" id="ProtNLM"/>
    </source>
</evidence>
<dbReference type="PROSITE" id="PS01359">
    <property type="entry name" value="ZF_PHD_1"/>
    <property type="match status" value="1"/>
</dbReference>
<dbReference type="GO" id="GO:0016279">
    <property type="term" value="F:protein-lysine N-methyltransferase activity"/>
    <property type="evidence" value="ECO:0007669"/>
    <property type="project" value="UniProtKB-ARBA"/>
</dbReference>
<reference evidence="23" key="1">
    <citation type="submission" date="2021-01" db="EMBL/GenBank/DDBJ databases">
        <title>A chromosome-scale assembly of European eel, Anguilla anguilla.</title>
        <authorList>
            <person name="Henkel C."/>
            <person name="Jong-Raadsen S.A."/>
            <person name="Dufour S."/>
            <person name="Weltzien F.-A."/>
            <person name="Palstra A.P."/>
            <person name="Pelster B."/>
            <person name="Spaink H.P."/>
            <person name="Van Den Thillart G.E."/>
            <person name="Jansen H."/>
            <person name="Zahm M."/>
            <person name="Klopp C."/>
            <person name="Cedric C."/>
            <person name="Louis A."/>
            <person name="Berthelot C."/>
            <person name="Parey E."/>
            <person name="Roest Crollius H."/>
            <person name="Montfort J."/>
            <person name="Robinson-Rechavi M."/>
            <person name="Bucao C."/>
            <person name="Bouchez O."/>
            <person name="Gislard M."/>
            <person name="Lluch J."/>
            <person name="Milhes M."/>
            <person name="Lampietro C."/>
            <person name="Lopez Roques C."/>
            <person name="Donnadieu C."/>
            <person name="Braasch I."/>
            <person name="Desvignes T."/>
            <person name="Postlethwait J."/>
            <person name="Bobe J."/>
            <person name="Guiguen Y."/>
            <person name="Dirks R."/>
        </authorList>
    </citation>
    <scope>NUCLEOTIDE SEQUENCE</scope>
    <source>
        <strain evidence="23">Tag_6206</strain>
        <tissue evidence="23">Liver</tissue>
    </source>
</reference>
<evidence type="ECO:0000313" key="24">
    <source>
        <dbReference type="Proteomes" id="UP001044222"/>
    </source>
</evidence>
<evidence type="ECO:0000259" key="19">
    <source>
        <dbReference type="PROSITE" id="PS50280"/>
    </source>
</evidence>
<keyword evidence="15" id="KW-0539">Nucleus</keyword>
<feature type="region of interest" description="Disordered" evidence="17">
    <location>
        <begin position="172"/>
        <end position="320"/>
    </location>
</feature>
<feature type="compositionally biased region" description="Acidic residues" evidence="17">
    <location>
        <begin position="1936"/>
        <end position="1993"/>
    </location>
</feature>
<dbReference type="InterPro" id="IPR055197">
    <property type="entry name" value="PHDvar_NSD"/>
</dbReference>
<feature type="compositionally biased region" description="Basic and acidic residues" evidence="17">
    <location>
        <begin position="447"/>
        <end position="462"/>
    </location>
</feature>
<evidence type="ECO:0000259" key="22">
    <source>
        <dbReference type="PROSITE" id="PS51215"/>
    </source>
</evidence>
<feature type="domain" description="AWS" evidence="22">
    <location>
        <begin position="1570"/>
        <end position="1620"/>
    </location>
</feature>
<evidence type="ECO:0000259" key="21">
    <source>
        <dbReference type="PROSITE" id="PS50868"/>
    </source>
</evidence>
<dbReference type="SMART" id="SM00317">
    <property type="entry name" value="SET"/>
    <property type="match status" value="1"/>
</dbReference>
<evidence type="ECO:0000256" key="17">
    <source>
        <dbReference type="SAM" id="MobiDB-lite"/>
    </source>
</evidence>
<feature type="region of interest" description="Disordered" evidence="17">
    <location>
        <begin position="447"/>
        <end position="537"/>
    </location>
</feature>
<dbReference type="InterPro" id="IPR006560">
    <property type="entry name" value="AWS_dom"/>
</dbReference>
<evidence type="ECO:0000256" key="12">
    <source>
        <dbReference type="ARBA" id="ARBA00022853"/>
    </source>
</evidence>
<dbReference type="Gene3D" id="2.170.270.10">
    <property type="entry name" value="SET domain"/>
    <property type="match status" value="1"/>
</dbReference>
<protein>
    <recommendedName>
        <fullName evidence="25">Histone-lysine N-methyltransferase, H3 lysine-36 and H4 lysine-20 specific</fullName>
    </recommendedName>
</protein>
<keyword evidence="24" id="KW-1185">Reference proteome</keyword>
<dbReference type="InterPro" id="IPR047432">
    <property type="entry name" value="PHD5_NSD1"/>
</dbReference>
<dbReference type="InterPro" id="IPR011011">
    <property type="entry name" value="Znf_FYVE_PHD"/>
</dbReference>
<gene>
    <name evidence="23" type="ORF">ANANG_G00148630</name>
</gene>
<feature type="region of interest" description="Disordered" evidence="17">
    <location>
        <begin position="620"/>
        <end position="746"/>
    </location>
</feature>
<feature type="domain" description="SET" evidence="19">
    <location>
        <begin position="1622"/>
        <end position="1739"/>
    </location>
</feature>
<evidence type="ECO:0000256" key="2">
    <source>
        <dbReference type="ARBA" id="ARBA00004286"/>
    </source>
</evidence>
<proteinExistence type="predicted"/>
<evidence type="ECO:0000256" key="4">
    <source>
        <dbReference type="ARBA" id="ARBA00022553"/>
    </source>
</evidence>
<dbReference type="InterPro" id="IPR055198">
    <property type="entry name" value="NSD_PHD"/>
</dbReference>
<dbReference type="InterPro" id="IPR001214">
    <property type="entry name" value="SET_dom"/>
</dbReference>
<dbReference type="InterPro" id="IPR019787">
    <property type="entry name" value="Znf_PHD-finger"/>
</dbReference>
<dbReference type="EMBL" id="JAFIRN010000008">
    <property type="protein sequence ID" value="KAG5843239.1"/>
    <property type="molecule type" value="Genomic_DNA"/>
</dbReference>
<keyword evidence="5" id="KW-0489">Methyltransferase</keyword>
<evidence type="ECO:0000256" key="13">
    <source>
        <dbReference type="ARBA" id="ARBA00023015"/>
    </source>
</evidence>
<evidence type="ECO:0000256" key="9">
    <source>
        <dbReference type="ARBA" id="ARBA00022737"/>
    </source>
</evidence>
<feature type="compositionally biased region" description="Pro residues" evidence="17">
    <location>
        <begin position="1897"/>
        <end position="1908"/>
    </location>
</feature>
<dbReference type="SMART" id="SM00249">
    <property type="entry name" value="PHD"/>
    <property type="match status" value="4"/>
</dbReference>
<evidence type="ECO:0000256" key="15">
    <source>
        <dbReference type="ARBA" id="ARBA00023242"/>
    </source>
</evidence>
<evidence type="ECO:0000256" key="7">
    <source>
        <dbReference type="ARBA" id="ARBA00022691"/>
    </source>
</evidence>
<dbReference type="InterPro" id="IPR046341">
    <property type="entry name" value="SET_dom_sf"/>
</dbReference>
<feature type="compositionally biased region" description="Polar residues" evidence="17">
    <location>
        <begin position="981"/>
        <end position="991"/>
    </location>
</feature>
<dbReference type="InterPro" id="IPR013083">
    <property type="entry name" value="Znf_RING/FYVE/PHD"/>
</dbReference>
<feature type="compositionally biased region" description="Pro residues" evidence="17">
    <location>
        <begin position="1157"/>
        <end position="1168"/>
    </location>
</feature>
<dbReference type="FunFam" id="2.30.30.140:FF:000059">
    <property type="entry name" value="Histone-lysine N-methyltransferase"/>
    <property type="match status" value="1"/>
</dbReference>
<keyword evidence="8" id="KW-0479">Metal-binding</keyword>
<dbReference type="PROSITE" id="PS50868">
    <property type="entry name" value="POST_SET"/>
    <property type="match status" value="1"/>
</dbReference>
<feature type="compositionally biased region" description="Basic and acidic residues" evidence="17">
    <location>
        <begin position="657"/>
        <end position="669"/>
    </location>
</feature>
<dbReference type="InterPro" id="IPR047426">
    <property type="entry name" value="PHD1_NSD1_2"/>
</dbReference>
<feature type="compositionally biased region" description="Basic and acidic residues" evidence="17">
    <location>
        <begin position="474"/>
        <end position="486"/>
    </location>
</feature>
<dbReference type="InterPro" id="IPR001965">
    <property type="entry name" value="Znf_PHD"/>
</dbReference>
<dbReference type="Pfam" id="PF17982">
    <property type="entry name" value="C5HCH"/>
    <property type="match status" value="1"/>
</dbReference>
<dbReference type="PROSITE" id="PS51215">
    <property type="entry name" value="AWS"/>
    <property type="match status" value="1"/>
</dbReference>
<keyword evidence="13" id="KW-0805">Transcription regulation</keyword>
<name>A0A9D3RTU3_ANGAN</name>
<evidence type="ECO:0000256" key="16">
    <source>
        <dbReference type="PROSITE-ProRule" id="PRU00146"/>
    </source>
</evidence>
<dbReference type="Pfam" id="PF22908">
    <property type="entry name" value="PHD_NSD"/>
    <property type="match status" value="1"/>
</dbReference>
<dbReference type="SMART" id="SM00570">
    <property type="entry name" value="AWS"/>
    <property type="match status" value="1"/>
</dbReference>
<feature type="compositionally biased region" description="Basic and acidic residues" evidence="17">
    <location>
        <begin position="233"/>
        <end position="246"/>
    </location>
</feature>
<dbReference type="GO" id="GO:0005694">
    <property type="term" value="C:chromosome"/>
    <property type="evidence" value="ECO:0007669"/>
    <property type="project" value="UniProtKB-SubCell"/>
</dbReference>
<dbReference type="CDD" id="cd15648">
    <property type="entry name" value="PHD1_NSD1_2"/>
    <property type="match status" value="1"/>
</dbReference>
<evidence type="ECO:0000259" key="20">
    <source>
        <dbReference type="PROSITE" id="PS50812"/>
    </source>
</evidence>
<dbReference type="SMART" id="SM00508">
    <property type="entry name" value="PostSET"/>
    <property type="match status" value="1"/>
</dbReference>
<keyword evidence="3" id="KW-0158">Chromosome</keyword>
<dbReference type="Pfam" id="PF00856">
    <property type="entry name" value="SET"/>
    <property type="match status" value="1"/>
</dbReference>
<feature type="domain" description="PHD-type" evidence="18">
    <location>
        <begin position="1405"/>
        <end position="1449"/>
    </location>
</feature>
<evidence type="ECO:0000256" key="1">
    <source>
        <dbReference type="ARBA" id="ARBA00004123"/>
    </source>
</evidence>
<dbReference type="FunFam" id="3.30.40.10:FF:000201">
    <property type="entry name" value="Histone-lysine N-methyltransferase"/>
    <property type="match status" value="1"/>
</dbReference>
<evidence type="ECO:0000256" key="10">
    <source>
        <dbReference type="ARBA" id="ARBA00022771"/>
    </source>
</evidence>
<dbReference type="InterPro" id="IPR003616">
    <property type="entry name" value="Post-SET_dom"/>
</dbReference>
<dbReference type="InterPro" id="IPR019786">
    <property type="entry name" value="Zinc_finger_PHD-type_CS"/>
</dbReference>
<accession>A0A9D3RTU3</accession>
<keyword evidence="10 16" id="KW-0863">Zinc-finger</keyword>
<feature type="compositionally biased region" description="Basic residues" evidence="17">
    <location>
        <begin position="192"/>
        <end position="204"/>
    </location>
</feature>